<dbReference type="NCBIfam" id="TIGR00158">
    <property type="entry name" value="L9"/>
    <property type="match status" value="1"/>
</dbReference>
<name>A0AAE4CD60_9ACTN</name>
<dbReference type="AlphaFoldDB" id="A0AAE4CD60"/>
<evidence type="ECO:0000256" key="4">
    <source>
        <dbReference type="ARBA" id="ARBA00022980"/>
    </source>
</evidence>
<dbReference type="Pfam" id="PF03948">
    <property type="entry name" value="Ribosomal_L9_C"/>
    <property type="match status" value="1"/>
</dbReference>
<dbReference type="InterPro" id="IPR036791">
    <property type="entry name" value="Ribosomal_bL9_C_sf"/>
</dbReference>
<evidence type="ECO:0000256" key="1">
    <source>
        <dbReference type="ARBA" id="ARBA00010605"/>
    </source>
</evidence>
<reference evidence="9" key="1">
    <citation type="submission" date="2023-07" db="EMBL/GenBank/DDBJ databases">
        <title>Sequencing the genomes of 1000 actinobacteria strains.</title>
        <authorList>
            <person name="Klenk H.-P."/>
        </authorList>
    </citation>
    <scope>NUCLEOTIDE SEQUENCE</scope>
    <source>
        <strain evidence="9">DSM 44707</strain>
    </source>
</reference>
<evidence type="ECO:0000256" key="7">
    <source>
        <dbReference type="HAMAP-Rule" id="MF_00503"/>
    </source>
</evidence>
<dbReference type="InterPro" id="IPR020070">
    <property type="entry name" value="Ribosomal_bL9_N"/>
</dbReference>
<gene>
    <name evidence="7" type="primary">rplI</name>
    <name evidence="9" type="ORF">J2S41_006795</name>
</gene>
<dbReference type="GO" id="GO:0019843">
    <property type="term" value="F:rRNA binding"/>
    <property type="evidence" value="ECO:0007669"/>
    <property type="project" value="UniProtKB-UniRule"/>
</dbReference>
<dbReference type="GO" id="GO:0003735">
    <property type="term" value="F:structural constituent of ribosome"/>
    <property type="evidence" value="ECO:0007669"/>
    <property type="project" value="InterPro"/>
</dbReference>
<dbReference type="EMBL" id="JAVDYB010000001">
    <property type="protein sequence ID" value="MDR7280017.1"/>
    <property type="molecule type" value="Genomic_DNA"/>
</dbReference>
<dbReference type="InterPro" id="IPR009027">
    <property type="entry name" value="Ribosomal_bL9/RNase_H1_N"/>
</dbReference>
<protein>
    <recommendedName>
        <fullName evidence="6 7">Large ribosomal subunit protein bL9</fullName>
    </recommendedName>
</protein>
<comment type="function">
    <text evidence="7">Binds to the 23S rRNA.</text>
</comment>
<keyword evidence="3 7" id="KW-0694">RNA-binding</keyword>
<sequence>MKIILTQEVSGLGAPGDIVEVKDGYGRNYLLPQGFAINWTKGAEKQVTVIRRARQAREIRGLEHANEVKAAIEGLKTVSLGARSGAGGRLFGSVTPADVVGAIRAAGGPSIDRRRLDLPAHIKSVGAYTVGVKLHPEVTAKFTLNVTPTK</sequence>
<dbReference type="GO" id="GO:0005840">
    <property type="term" value="C:ribosome"/>
    <property type="evidence" value="ECO:0007669"/>
    <property type="project" value="UniProtKB-KW"/>
</dbReference>
<dbReference type="Pfam" id="PF01281">
    <property type="entry name" value="Ribosomal_L9_N"/>
    <property type="match status" value="1"/>
</dbReference>
<dbReference type="PANTHER" id="PTHR21368">
    <property type="entry name" value="50S RIBOSOMAL PROTEIN L9"/>
    <property type="match status" value="1"/>
</dbReference>
<dbReference type="Gene3D" id="3.10.430.100">
    <property type="entry name" value="Ribosomal protein L9, C-terminal domain"/>
    <property type="match status" value="1"/>
</dbReference>
<dbReference type="InterPro" id="IPR000244">
    <property type="entry name" value="Ribosomal_bL9"/>
</dbReference>
<dbReference type="InterPro" id="IPR036935">
    <property type="entry name" value="Ribosomal_bL9_N_sf"/>
</dbReference>
<evidence type="ECO:0000313" key="9">
    <source>
        <dbReference type="EMBL" id="MDR7280017.1"/>
    </source>
</evidence>
<evidence type="ECO:0000256" key="6">
    <source>
        <dbReference type="ARBA" id="ARBA00035292"/>
    </source>
</evidence>
<dbReference type="GO" id="GO:0006412">
    <property type="term" value="P:translation"/>
    <property type="evidence" value="ECO:0007669"/>
    <property type="project" value="UniProtKB-UniRule"/>
</dbReference>
<keyword evidence="5 7" id="KW-0687">Ribonucleoprotein</keyword>
<comment type="similarity">
    <text evidence="1 7">Belongs to the bacterial ribosomal protein bL9 family.</text>
</comment>
<evidence type="ECO:0000313" key="10">
    <source>
        <dbReference type="Proteomes" id="UP001183643"/>
    </source>
</evidence>
<dbReference type="InterPro" id="IPR020069">
    <property type="entry name" value="Ribosomal_bL9_C"/>
</dbReference>
<proteinExistence type="inferred from homology"/>
<keyword evidence="10" id="KW-1185">Reference proteome</keyword>
<dbReference type="SUPFAM" id="SSF55653">
    <property type="entry name" value="Ribosomal protein L9 C-domain"/>
    <property type="match status" value="1"/>
</dbReference>
<dbReference type="Proteomes" id="UP001183643">
    <property type="component" value="Unassembled WGS sequence"/>
</dbReference>
<dbReference type="GO" id="GO:1990904">
    <property type="term" value="C:ribonucleoprotein complex"/>
    <property type="evidence" value="ECO:0007669"/>
    <property type="project" value="UniProtKB-KW"/>
</dbReference>
<dbReference type="SUPFAM" id="SSF55658">
    <property type="entry name" value="L9 N-domain-like"/>
    <property type="match status" value="1"/>
</dbReference>
<organism evidence="9 10">
    <name type="scientific">Catenuloplanes atrovinosus</name>
    <dbReference type="NCBI Taxonomy" id="137266"/>
    <lineage>
        <taxon>Bacteria</taxon>
        <taxon>Bacillati</taxon>
        <taxon>Actinomycetota</taxon>
        <taxon>Actinomycetes</taxon>
        <taxon>Micromonosporales</taxon>
        <taxon>Micromonosporaceae</taxon>
        <taxon>Catenuloplanes</taxon>
    </lineage>
</organism>
<evidence type="ECO:0000256" key="2">
    <source>
        <dbReference type="ARBA" id="ARBA00022730"/>
    </source>
</evidence>
<evidence type="ECO:0000256" key="5">
    <source>
        <dbReference type="ARBA" id="ARBA00023274"/>
    </source>
</evidence>
<dbReference type="FunFam" id="3.40.5.10:FF:000003">
    <property type="entry name" value="50S ribosomal protein L9"/>
    <property type="match status" value="1"/>
</dbReference>
<keyword evidence="4 7" id="KW-0689">Ribosomal protein</keyword>
<dbReference type="Gene3D" id="3.40.5.10">
    <property type="entry name" value="Ribosomal protein L9, N-terminal domain"/>
    <property type="match status" value="1"/>
</dbReference>
<dbReference type="InterPro" id="IPR020594">
    <property type="entry name" value="Ribosomal_bL9_bac/chp"/>
</dbReference>
<evidence type="ECO:0000259" key="8">
    <source>
        <dbReference type="PROSITE" id="PS00651"/>
    </source>
</evidence>
<comment type="caution">
    <text evidence="9">The sequence shown here is derived from an EMBL/GenBank/DDBJ whole genome shotgun (WGS) entry which is preliminary data.</text>
</comment>
<evidence type="ECO:0000256" key="3">
    <source>
        <dbReference type="ARBA" id="ARBA00022884"/>
    </source>
</evidence>
<dbReference type="RefSeq" id="WP_310374148.1">
    <property type="nucleotide sequence ID" value="NZ_JAVDYB010000001.1"/>
</dbReference>
<dbReference type="HAMAP" id="MF_00503">
    <property type="entry name" value="Ribosomal_bL9"/>
    <property type="match status" value="1"/>
</dbReference>
<accession>A0AAE4CD60</accession>
<feature type="domain" description="Ribosomal protein L9" evidence="8">
    <location>
        <begin position="13"/>
        <end position="40"/>
    </location>
</feature>
<keyword evidence="2 7" id="KW-0699">rRNA-binding</keyword>
<dbReference type="PROSITE" id="PS00651">
    <property type="entry name" value="RIBOSOMAL_L9"/>
    <property type="match status" value="1"/>
</dbReference>